<dbReference type="Proteomes" id="UP001500604">
    <property type="component" value="Unassembled WGS sequence"/>
</dbReference>
<evidence type="ECO:0000256" key="1">
    <source>
        <dbReference type="ARBA" id="ARBA00001962"/>
    </source>
</evidence>
<comment type="similarity">
    <text evidence="2">Belongs to the homogentisate dioxygenase family.</text>
</comment>
<evidence type="ECO:0000259" key="9">
    <source>
        <dbReference type="Pfam" id="PF20510"/>
    </source>
</evidence>
<accession>A0ABP8V264</accession>
<name>A0ABP8V264_9GAMM</name>
<evidence type="ECO:0000313" key="11">
    <source>
        <dbReference type="Proteomes" id="UP001500604"/>
    </source>
</evidence>
<dbReference type="EC" id="1.13.11.5" evidence="7"/>
<dbReference type="RefSeq" id="WP_345194927.1">
    <property type="nucleotide sequence ID" value="NZ_BAABFL010000123.1"/>
</dbReference>
<sequence>MKKTKRQSASKKEVTDPFHYMTGFGNHFSTEALPNALPVGQNSPQELSYGLIAEQLSGTGFTAKRHENQRSWLYRIHPSVKQSPYEPVVSEIWESGPFSDTWLTPERLRWNPQPPTEPRCDFISGIRTVAGNGDASMRQGSAIHLYSASQSMEKRCFCNADGDLLIIPQDGGLSIDTEFGRLQIKPTEIAVIQRGIKFRVSLLGPQASGYLLENYGNPFRLPDLGPIGANGLANPRDFNTPVAWFEDSNEPTQLLTKFGGHFFTCNLDHSPFDVVAWHGNYAPYKYDLKTFNTINTVSFDHPDPSIFTVLTSPLDHEGLANVDFVIFPPRWMVAENTFRPPWFHRNIMSEYMGLIEGVYDAKPDGGFLPGGGSLHNCMSPHGPDGTAVEDATKTKLTPQKQENTLAFMFESSFLYKPTAFAINGGLRQENYTDCWQNISPTFDAANTGK</sequence>
<dbReference type="Gene3D" id="2.60.120.10">
    <property type="entry name" value="Jelly Rolls"/>
    <property type="match status" value="1"/>
</dbReference>
<keyword evidence="6" id="KW-0408">Iron</keyword>
<dbReference type="Pfam" id="PF20510">
    <property type="entry name" value="HgmA_N"/>
    <property type="match status" value="1"/>
</dbReference>
<feature type="domain" description="Homogentisate 1,2-dioxygenase N-terminal" evidence="9">
    <location>
        <begin position="19"/>
        <end position="288"/>
    </location>
</feature>
<feature type="domain" description="Homogentisate 1,2-dioxygenase C-terminal" evidence="8">
    <location>
        <begin position="289"/>
        <end position="440"/>
    </location>
</feature>
<dbReference type="PANTHER" id="PTHR11056:SF0">
    <property type="entry name" value="HOMOGENTISATE 1,2-DIOXYGENASE"/>
    <property type="match status" value="1"/>
</dbReference>
<evidence type="ECO:0000256" key="7">
    <source>
        <dbReference type="NCBIfam" id="TIGR01015"/>
    </source>
</evidence>
<dbReference type="NCBIfam" id="TIGR01015">
    <property type="entry name" value="hmgA"/>
    <property type="match status" value="1"/>
</dbReference>
<dbReference type="InterPro" id="IPR005708">
    <property type="entry name" value="Homogentis_dOase"/>
</dbReference>
<keyword evidence="3" id="KW-0479">Metal-binding</keyword>
<keyword evidence="11" id="KW-1185">Reference proteome</keyword>
<dbReference type="Pfam" id="PF04209">
    <property type="entry name" value="HgmA_C"/>
    <property type="match status" value="1"/>
</dbReference>
<evidence type="ECO:0000313" key="10">
    <source>
        <dbReference type="EMBL" id="GAA4649160.1"/>
    </source>
</evidence>
<keyword evidence="5" id="KW-0560">Oxidoreductase</keyword>
<dbReference type="InterPro" id="IPR046452">
    <property type="entry name" value="HgmA_N"/>
</dbReference>
<dbReference type="InterPro" id="IPR046451">
    <property type="entry name" value="HgmA_C"/>
</dbReference>
<dbReference type="SUPFAM" id="SSF51182">
    <property type="entry name" value="RmlC-like cupins"/>
    <property type="match status" value="1"/>
</dbReference>
<evidence type="ECO:0000256" key="3">
    <source>
        <dbReference type="ARBA" id="ARBA00022723"/>
    </source>
</evidence>
<protein>
    <recommendedName>
        <fullName evidence="7">Homogentisate 1,2-dioxygenase</fullName>
        <ecNumber evidence="7">1.13.11.5</ecNumber>
    </recommendedName>
</protein>
<dbReference type="PANTHER" id="PTHR11056">
    <property type="entry name" value="HOMOGENTISATE 1,2-DIOXYGENASE"/>
    <property type="match status" value="1"/>
</dbReference>
<dbReference type="InterPro" id="IPR014710">
    <property type="entry name" value="RmlC-like_jellyroll"/>
</dbReference>
<comment type="cofactor">
    <cofactor evidence="1">
        <name>Fe cation</name>
        <dbReference type="ChEBI" id="CHEBI:24875"/>
    </cofactor>
</comment>
<comment type="caution">
    <text evidence="10">The sequence shown here is derived from an EMBL/GenBank/DDBJ whole genome shotgun (WGS) entry which is preliminary data.</text>
</comment>
<dbReference type="InterPro" id="IPR011051">
    <property type="entry name" value="RmlC_Cupin_sf"/>
</dbReference>
<dbReference type="CDD" id="cd07000">
    <property type="entry name" value="cupin_HGO_N"/>
    <property type="match status" value="1"/>
</dbReference>
<gene>
    <name evidence="10" type="primary">hmgA</name>
    <name evidence="10" type="ORF">GCM10023116_14340</name>
</gene>
<organism evidence="10 11">
    <name type="scientific">Kistimonas scapharcae</name>
    <dbReference type="NCBI Taxonomy" id="1036133"/>
    <lineage>
        <taxon>Bacteria</taxon>
        <taxon>Pseudomonadati</taxon>
        <taxon>Pseudomonadota</taxon>
        <taxon>Gammaproteobacteria</taxon>
        <taxon>Oceanospirillales</taxon>
        <taxon>Endozoicomonadaceae</taxon>
        <taxon>Kistimonas</taxon>
    </lineage>
</organism>
<evidence type="ECO:0000256" key="2">
    <source>
        <dbReference type="ARBA" id="ARBA00007757"/>
    </source>
</evidence>
<evidence type="ECO:0000256" key="6">
    <source>
        <dbReference type="ARBA" id="ARBA00023004"/>
    </source>
</evidence>
<evidence type="ECO:0000259" key="8">
    <source>
        <dbReference type="Pfam" id="PF04209"/>
    </source>
</evidence>
<reference evidence="11" key="1">
    <citation type="journal article" date="2019" name="Int. J. Syst. Evol. Microbiol.">
        <title>The Global Catalogue of Microorganisms (GCM) 10K type strain sequencing project: providing services to taxonomists for standard genome sequencing and annotation.</title>
        <authorList>
            <consortium name="The Broad Institute Genomics Platform"/>
            <consortium name="The Broad Institute Genome Sequencing Center for Infectious Disease"/>
            <person name="Wu L."/>
            <person name="Ma J."/>
        </authorList>
    </citation>
    <scope>NUCLEOTIDE SEQUENCE [LARGE SCALE GENOMIC DNA]</scope>
    <source>
        <strain evidence="11">JCM 17805</strain>
    </source>
</reference>
<keyword evidence="4" id="KW-0223">Dioxygenase</keyword>
<proteinExistence type="inferred from homology"/>
<evidence type="ECO:0000256" key="5">
    <source>
        <dbReference type="ARBA" id="ARBA00023002"/>
    </source>
</evidence>
<evidence type="ECO:0000256" key="4">
    <source>
        <dbReference type="ARBA" id="ARBA00022964"/>
    </source>
</evidence>
<dbReference type="EMBL" id="BAABFL010000123">
    <property type="protein sequence ID" value="GAA4649160.1"/>
    <property type="molecule type" value="Genomic_DNA"/>
</dbReference>